<accession>A0A4U8W9T8</accession>
<dbReference type="InterPro" id="IPR001173">
    <property type="entry name" value="Glyco_trans_2-like"/>
</dbReference>
<reference evidence="2 3" key="1">
    <citation type="submission" date="2019-02" db="EMBL/GenBank/DDBJ databases">
        <authorList>
            <consortium name="Pathogen Informatics"/>
        </authorList>
    </citation>
    <scope>NUCLEOTIDE SEQUENCE [LARGE SCALE GENOMIC DNA]</scope>
    <source>
        <strain evidence="2 3">3012STDY6944375</strain>
    </source>
</reference>
<evidence type="ECO:0000313" key="2">
    <source>
        <dbReference type="EMBL" id="VFB02932.1"/>
    </source>
</evidence>
<dbReference type="PANTHER" id="PTHR22916">
    <property type="entry name" value="GLYCOSYLTRANSFERASE"/>
    <property type="match status" value="1"/>
</dbReference>
<sequence length="252" mass="30122">MDSFKRKPVSVCMAVFNGELFLKQQIDSILFQLDHELDELIIVNDFSTDNSRKIIDDYHNPKIKIFENNVNLGYKNSFQKAIEYAENHVIFLSDQDDIWIEGRLMKIYNTLNDSGKLLVCSNFKTFSERDNHRERFKTKLTQYDNKVSHTRNILRIFKGDIAYFGCTMAFKSEMKKYILPFPHYFHAHDLWIAMVGNVKRSIFHLEDVTLLHRIHNNNTSFVKNKLYKKMFRRFLFIKGWMEAIRRNIFVNL</sequence>
<dbReference type="GO" id="GO:0016758">
    <property type="term" value="F:hexosyltransferase activity"/>
    <property type="evidence" value="ECO:0007669"/>
    <property type="project" value="UniProtKB-ARBA"/>
</dbReference>
<evidence type="ECO:0000259" key="1">
    <source>
        <dbReference type="Pfam" id="PF00535"/>
    </source>
</evidence>
<dbReference type="RefSeq" id="WP_130913663.1">
    <property type="nucleotide sequence ID" value="NZ_LR215974.1"/>
</dbReference>
<name>A0A4U8W9T8_9FLAO</name>
<dbReference type="EMBL" id="LR215974">
    <property type="protein sequence ID" value="VFB02932.1"/>
    <property type="molecule type" value="Genomic_DNA"/>
</dbReference>
<gene>
    <name evidence="2" type="ORF">NCTC12078_00918</name>
</gene>
<feature type="domain" description="Glycosyltransferase 2-like" evidence="1">
    <location>
        <begin position="10"/>
        <end position="173"/>
    </location>
</feature>
<dbReference type="SUPFAM" id="SSF53448">
    <property type="entry name" value="Nucleotide-diphospho-sugar transferases"/>
    <property type="match status" value="1"/>
</dbReference>
<dbReference type="AlphaFoldDB" id="A0A4U8W9T8"/>
<protein>
    <submittedName>
        <fullName evidence="2">Putative glycosyl transferase</fullName>
    </submittedName>
</protein>
<proteinExistence type="predicted"/>
<organism evidence="2 3">
    <name type="scientific">Chryseobacterium taihuense</name>
    <dbReference type="NCBI Taxonomy" id="1141221"/>
    <lineage>
        <taxon>Bacteria</taxon>
        <taxon>Pseudomonadati</taxon>
        <taxon>Bacteroidota</taxon>
        <taxon>Flavobacteriia</taxon>
        <taxon>Flavobacteriales</taxon>
        <taxon>Weeksellaceae</taxon>
        <taxon>Chryseobacterium group</taxon>
        <taxon>Chryseobacterium</taxon>
    </lineage>
</organism>
<dbReference type="PANTHER" id="PTHR22916:SF3">
    <property type="entry name" value="UDP-GLCNAC:BETAGAL BETA-1,3-N-ACETYLGLUCOSAMINYLTRANSFERASE-LIKE PROTEIN 1"/>
    <property type="match status" value="1"/>
</dbReference>
<dbReference type="Gene3D" id="3.90.550.10">
    <property type="entry name" value="Spore Coat Polysaccharide Biosynthesis Protein SpsA, Chain A"/>
    <property type="match status" value="1"/>
</dbReference>
<keyword evidence="2" id="KW-0808">Transferase</keyword>
<evidence type="ECO:0000313" key="3">
    <source>
        <dbReference type="Proteomes" id="UP000290013"/>
    </source>
</evidence>
<dbReference type="KEGG" id="ctai:NCTC12078_00918"/>
<dbReference type="Proteomes" id="UP000290013">
    <property type="component" value="Chromosome"/>
</dbReference>
<dbReference type="InterPro" id="IPR029044">
    <property type="entry name" value="Nucleotide-diphossugar_trans"/>
</dbReference>
<dbReference type="Pfam" id="PF00535">
    <property type="entry name" value="Glycos_transf_2"/>
    <property type="match status" value="1"/>
</dbReference>